<dbReference type="PANTHER" id="PTHR30535">
    <property type="entry name" value="VITAMIN B12-BINDING PROTEIN"/>
    <property type="match status" value="1"/>
</dbReference>
<dbReference type="RefSeq" id="WP_124966096.1">
    <property type="nucleotide sequence ID" value="NZ_RRAZ01000027.1"/>
</dbReference>
<evidence type="ECO:0000313" key="3">
    <source>
        <dbReference type="EMBL" id="RRH72044.1"/>
    </source>
</evidence>
<evidence type="ECO:0000259" key="2">
    <source>
        <dbReference type="PROSITE" id="PS50983"/>
    </source>
</evidence>
<organism evidence="3 4">
    <name type="scientific">Falsigemmobacter faecalis</name>
    <dbReference type="NCBI Taxonomy" id="2488730"/>
    <lineage>
        <taxon>Bacteria</taxon>
        <taxon>Pseudomonadati</taxon>
        <taxon>Pseudomonadota</taxon>
        <taxon>Alphaproteobacteria</taxon>
        <taxon>Rhodobacterales</taxon>
        <taxon>Paracoccaceae</taxon>
        <taxon>Falsigemmobacter</taxon>
    </lineage>
</organism>
<feature type="chain" id="PRO_5018333006" evidence="1">
    <location>
        <begin position="24"/>
        <end position="336"/>
    </location>
</feature>
<keyword evidence="4" id="KW-1185">Reference proteome</keyword>
<dbReference type="Proteomes" id="UP000282125">
    <property type="component" value="Unassembled WGS sequence"/>
</dbReference>
<dbReference type="SUPFAM" id="SSF53807">
    <property type="entry name" value="Helical backbone' metal receptor"/>
    <property type="match status" value="1"/>
</dbReference>
<reference evidence="3 4" key="1">
    <citation type="submission" date="2018-11" db="EMBL/GenBank/DDBJ databases">
        <title>Gemmobacter sp. nov., YIM 102744-1 draft genome.</title>
        <authorList>
            <person name="Li G."/>
            <person name="Jiang Y."/>
        </authorList>
    </citation>
    <scope>NUCLEOTIDE SEQUENCE [LARGE SCALE GENOMIC DNA]</scope>
    <source>
        <strain evidence="3 4">YIM 102744-1</strain>
    </source>
</reference>
<dbReference type="InterPro" id="IPR050902">
    <property type="entry name" value="ABC_Transporter_SBP"/>
</dbReference>
<feature type="domain" description="Fe/B12 periplasmic-binding" evidence="2">
    <location>
        <begin position="47"/>
        <end position="336"/>
    </location>
</feature>
<dbReference type="Pfam" id="PF01497">
    <property type="entry name" value="Peripla_BP_2"/>
    <property type="match status" value="1"/>
</dbReference>
<dbReference type="AlphaFoldDB" id="A0A3P3DDY6"/>
<accession>A0A3P3DDY6</accession>
<comment type="caution">
    <text evidence="3">The sequence shown here is derived from an EMBL/GenBank/DDBJ whole genome shotgun (WGS) entry which is preliminary data.</text>
</comment>
<proteinExistence type="predicted"/>
<feature type="signal peptide" evidence="1">
    <location>
        <begin position="1"/>
        <end position="23"/>
    </location>
</feature>
<evidence type="ECO:0000256" key="1">
    <source>
        <dbReference type="SAM" id="SignalP"/>
    </source>
</evidence>
<dbReference type="EMBL" id="RRAZ01000027">
    <property type="protein sequence ID" value="RRH72044.1"/>
    <property type="molecule type" value="Genomic_DNA"/>
</dbReference>
<protein>
    <submittedName>
        <fullName evidence="3">ABC transporter substrate-binding protein</fullName>
    </submittedName>
</protein>
<dbReference type="PROSITE" id="PS50983">
    <property type="entry name" value="FE_B12_PBP"/>
    <property type="match status" value="1"/>
</dbReference>
<evidence type="ECO:0000313" key="4">
    <source>
        <dbReference type="Proteomes" id="UP000282125"/>
    </source>
</evidence>
<gene>
    <name evidence="3" type="ORF">EG244_15565</name>
</gene>
<dbReference type="InterPro" id="IPR002491">
    <property type="entry name" value="ABC_transptr_periplasmic_BD"/>
</dbReference>
<sequence length="336" mass="36793">MSFKTLFYTTALALAATATSLRAEVTQYPLTIENCGFSQIFDAAPKNVVSIGQQGTEILYALDLGDRVSGTALWFTEILPEYKEQNDKVERISDNMPGFEAVIAKRPELAFTQYEWMIGAQGVVGTRPQFHDLGVKTYIMPTDCDGKDNLVGSDGTRTEAFGIGSLYKTITELGQIFDRQQAAAELVEQLKAREAAAIAKAADLNVDQMSAAIWFSSAEMELDPYMAGRSGAAGDMIRAIGLTNVVTSDEEWPTVGWETIAKANPTWLILAEMDRRRFPADDVEKKLEFLNSDPVASQLEAVKSGRIIVINSQEMEASLRRVTGIEKVVAAIAKAE</sequence>
<name>A0A3P3DDY6_9RHOB</name>
<dbReference type="OrthoDB" id="9797850at2"/>
<keyword evidence="1" id="KW-0732">Signal</keyword>
<dbReference type="PANTHER" id="PTHR30535:SF7">
    <property type="entry name" value="IRON(III) DICITRATE-BINDING PROTEIN"/>
    <property type="match status" value="1"/>
</dbReference>
<dbReference type="Gene3D" id="3.40.50.1980">
    <property type="entry name" value="Nitrogenase molybdenum iron protein domain"/>
    <property type="match status" value="2"/>
</dbReference>